<dbReference type="GO" id="GO:0005096">
    <property type="term" value="F:GTPase activator activity"/>
    <property type="evidence" value="ECO:0007669"/>
    <property type="project" value="UniProtKB-KW"/>
</dbReference>
<feature type="domain" description="Arf-GAP" evidence="12">
    <location>
        <begin position="1"/>
        <end position="124"/>
    </location>
</feature>
<dbReference type="InterPro" id="IPR013724">
    <property type="entry name" value="GIT_SHD"/>
</dbReference>
<dbReference type="Pfam" id="PF01412">
    <property type="entry name" value="ArfGap"/>
    <property type="match status" value="1"/>
</dbReference>
<evidence type="ECO:0000256" key="6">
    <source>
        <dbReference type="ARBA" id="ARBA00023043"/>
    </source>
</evidence>
<dbReference type="GO" id="GO:0032012">
    <property type="term" value="P:regulation of ARF protein signal transduction"/>
    <property type="evidence" value="ECO:0007669"/>
    <property type="project" value="InterPro"/>
</dbReference>
<keyword evidence="1" id="KW-0343">GTPase activation</keyword>
<organism evidence="13 14">
    <name type="scientific">Monodelphis domestica</name>
    <name type="common">Gray short-tailed opossum</name>
    <dbReference type="NCBI Taxonomy" id="13616"/>
    <lineage>
        <taxon>Eukaryota</taxon>
        <taxon>Metazoa</taxon>
        <taxon>Chordata</taxon>
        <taxon>Craniata</taxon>
        <taxon>Vertebrata</taxon>
        <taxon>Euteleostomi</taxon>
        <taxon>Mammalia</taxon>
        <taxon>Metatheria</taxon>
        <taxon>Didelphimorphia</taxon>
        <taxon>Didelphidae</taxon>
        <taxon>Monodelphis</taxon>
    </lineage>
</organism>
<dbReference type="RefSeq" id="XP_007490479.1">
    <property type="nucleotide sequence ID" value="XM_007490417.3"/>
</dbReference>
<dbReference type="Bgee" id="ENSMODG00000004362">
    <property type="expression patterns" value="Expressed in blood and 17 other cell types or tissues"/>
</dbReference>
<dbReference type="CDD" id="cd08847">
    <property type="entry name" value="ArfGap_GIT2"/>
    <property type="match status" value="1"/>
</dbReference>
<reference evidence="13 14" key="1">
    <citation type="journal article" date="2007" name="Nature">
        <title>Genome of the marsupial Monodelphis domestica reveals innovation in non-coding sequences.</title>
        <authorList>
            <person name="Mikkelsen T.S."/>
            <person name="Wakefield M.J."/>
            <person name="Aken B."/>
            <person name="Amemiya C.T."/>
            <person name="Chang J.L."/>
            <person name="Duke S."/>
            <person name="Garber M."/>
            <person name="Gentles A.J."/>
            <person name="Goodstadt L."/>
            <person name="Heger A."/>
            <person name="Jurka J."/>
            <person name="Kamal M."/>
            <person name="Mauceli E."/>
            <person name="Searle S.M."/>
            <person name="Sharpe T."/>
            <person name="Baker M.L."/>
            <person name="Batzer M.A."/>
            <person name="Benos P.V."/>
            <person name="Belov K."/>
            <person name="Clamp M."/>
            <person name="Cook A."/>
            <person name="Cuff J."/>
            <person name="Das R."/>
            <person name="Davidow L."/>
            <person name="Deakin J.E."/>
            <person name="Fazzari M.J."/>
            <person name="Glass J.L."/>
            <person name="Grabherr M."/>
            <person name="Greally J.M."/>
            <person name="Gu W."/>
            <person name="Hore T.A."/>
            <person name="Huttley G.A."/>
            <person name="Kleber M."/>
            <person name="Jirtle R.L."/>
            <person name="Koina E."/>
            <person name="Lee J.T."/>
            <person name="Mahony S."/>
            <person name="Marra M.A."/>
            <person name="Miller R.D."/>
            <person name="Nicholls R.D."/>
            <person name="Oda M."/>
            <person name="Papenfuss A.T."/>
            <person name="Parra Z.E."/>
            <person name="Pollock D.D."/>
            <person name="Ray D.A."/>
            <person name="Schein J.E."/>
            <person name="Speed T.P."/>
            <person name="Thompson K."/>
            <person name="VandeBerg J.L."/>
            <person name="Wade C.M."/>
            <person name="Walker J.A."/>
            <person name="Waters P.D."/>
            <person name="Webber C."/>
            <person name="Weidman J.R."/>
            <person name="Xie X."/>
            <person name="Zody M.C."/>
            <person name="Baldwin J."/>
            <person name="Abdouelleil A."/>
            <person name="Abdulkadir J."/>
            <person name="Abebe A."/>
            <person name="Abera B."/>
            <person name="Abreu J."/>
            <person name="Acer S.C."/>
            <person name="Aftuck L."/>
            <person name="Alexander A."/>
            <person name="An P."/>
            <person name="Anderson E."/>
            <person name="Anderson S."/>
            <person name="Arachi H."/>
            <person name="Azer M."/>
            <person name="Bachantsang P."/>
            <person name="Barry A."/>
            <person name="Bayul T."/>
            <person name="Berlin A."/>
            <person name="Bessette D."/>
            <person name="Bloom T."/>
            <person name="Bloom T."/>
            <person name="Boguslavskiy L."/>
            <person name="Bonnet C."/>
            <person name="Boukhgalter B."/>
            <person name="Bourzgui I."/>
            <person name="Brown A."/>
            <person name="Cahill P."/>
            <person name="Channer S."/>
            <person name="Cheshatsang Y."/>
            <person name="Chuda L."/>
            <person name="Citroen M."/>
            <person name="Collymore A."/>
            <person name="Cooke P."/>
            <person name="Costello M."/>
            <person name="D'Aco K."/>
            <person name="Daza R."/>
            <person name="De Haan G."/>
            <person name="DeGray S."/>
            <person name="DeMaso C."/>
            <person name="Dhargay N."/>
            <person name="Dooley K."/>
            <person name="Dooley E."/>
            <person name="Doricent M."/>
            <person name="Dorje P."/>
            <person name="Dorjee K."/>
            <person name="Dupes A."/>
            <person name="Elong R."/>
            <person name="Falk J."/>
            <person name="Farina A."/>
            <person name="Faro S."/>
            <person name="Ferguson D."/>
            <person name="Fisher S."/>
            <person name="Foley C.D."/>
            <person name="Franke A."/>
            <person name="Friedrich D."/>
            <person name="Gadbois L."/>
            <person name="Gearin G."/>
            <person name="Gearin C.R."/>
            <person name="Giannoukos G."/>
            <person name="Goode T."/>
            <person name="Graham J."/>
            <person name="Grandbois E."/>
            <person name="Grewal S."/>
            <person name="Gyaltsen K."/>
            <person name="Hafez N."/>
            <person name="Hagos B."/>
            <person name="Hall J."/>
            <person name="Henson C."/>
            <person name="Hollinger A."/>
            <person name="Honan T."/>
            <person name="Huard M.D."/>
            <person name="Hughes L."/>
            <person name="Hurhula B."/>
            <person name="Husby M.E."/>
            <person name="Kamat A."/>
            <person name="Kanga B."/>
            <person name="Kashin S."/>
            <person name="Khazanovich D."/>
            <person name="Kisner P."/>
            <person name="Lance K."/>
            <person name="Lara M."/>
            <person name="Lee W."/>
            <person name="Lennon N."/>
            <person name="Letendre F."/>
            <person name="LeVine R."/>
            <person name="Lipovsky A."/>
            <person name="Liu X."/>
            <person name="Liu J."/>
            <person name="Liu S."/>
            <person name="Lokyitsang T."/>
            <person name="Lokyitsang Y."/>
            <person name="Lubonja R."/>
            <person name="Lui A."/>
            <person name="MacDonald P."/>
            <person name="Magnisalis V."/>
            <person name="Maru K."/>
            <person name="Matthews C."/>
            <person name="McCusker W."/>
            <person name="McDonough S."/>
            <person name="Mehta T."/>
            <person name="Meldrim J."/>
            <person name="Meneus L."/>
            <person name="Mihai O."/>
            <person name="Mihalev A."/>
            <person name="Mihova T."/>
            <person name="Mittelman R."/>
            <person name="Mlenga V."/>
            <person name="Montmayeur A."/>
            <person name="Mulrain L."/>
            <person name="Navidi A."/>
            <person name="Naylor J."/>
            <person name="Negash T."/>
            <person name="Nguyen T."/>
            <person name="Nguyen N."/>
            <person name="Nicol R."/>
            <person name="Norbu C."/>
            <person name="Norbu N."/>
            <person name="Novod N."/>
            <person name="O'Neill B."/>
            <person name="Osman S."/>
            <person name="Markiewicz E."/>
            <person name="Oyono O.L."/>
            <person name="Patti C."/>
            <person name="Phunkhang P."/>
            <person name="Pierre F."/>
            <person name="Priest M."/>
            <person name="Raghuraman S."/>
            <person name="Rege F."/>
            <person name="Reyes R."/>
            <person name="Rise C."/>
            <person name="Rogov P."/>
            <person name="Ross K."/>
            <person name="Ryan E."/>
            <person name="Settipalli S."/>
            <person name="Shea T."/>
            <person name="Sherpa N."/>
            <person name="Shi L."/>
            <person name="Shih D."/>
            <person name="Sparrow T."/>
            <person name="Spaulding J."/>
            <person name="Stalker J."/>
            <person name="Stange-Thomann N."/>
            <person name="Stavropoulos S."/>
            <person name="Stone C."/>
            <person name="Strader C."/>
            <person name="Tesfaye S."/>
            <person name="Thomson T."/>
            <person name="Thoulutsang Y."/>
            <person name="Thoulutsang D."/>
            <person name="Topham K."/>
            <person name="Topping I."/>
            <person name="Tsamla T."/>
            <person name="Vassiliev H."/>
            <person name="Vo A."/>
            <person name="Wangchuk T."/>
            <person name="Wangdi T."/>
            <person name="Weiand M."/>
            <person name="Wilkinson J."/>
            <person name="Wilson A."/>
            <person name="Yadav S."/>
            <person name="Young G."/>
            <person name="Yu Q."/>
            <person name="Zembek L."/>
            <person name="Zhong D."/>
            <person name="Zimmer A."/>
            <person name="Zwirko Z."/>
            <person name="Jaffe D.B."/>
            <person name="Alvarez P."/>
            <person name="Brockman W."/>
            <person name="Butler J."/>
            <person name="Chin C."/>
            <person name="Gnerre S."/>
            <person name="MacCallum I."/>
            <person name="Graves J.A."/>
            <person name="Ponting C.P."/>
            <person name="Breen M."/>
            <person name="Samollow P.B."/>
            <person name="Lander E.S."/>
            <person name="Lindblad-Toh K."/>
        </authorList>
    </citation>
    <scope>NUCLEOTIDE SEQUENCE [LARGE SCALE GENOMIC DNA]</scope>
</reference>
<dbReference type="FunFam" id="1.20.5.170:FF:000015">
    <property type="entry name" value="ARF GTPase-activating protein GIT2 isoform 1"/>
    <property type="match status" value="1"/>
</dbReference>
<dbReference type="Pfam" id="PF12796">
    <property type="entry name" value="Ank_2"/>
    <property type="match status" value="1"/>
</dbReference>
<dbReference type="PANTHER" id="PTHR46097:SF4">
    <property type="entry name" value="ARF GTPASE-ACTIVATING PROTEIN GIT2"/>
    <property type="match status" value="1"/>
</dbReference>
<name>A0A5F8GKL0_MONDO</name>
<gene>
    <name evidence="13" type="primary">GIT2</name>
</gene>
<evidence type="ECO:0000256" key="4">
    <source>
        <dbReference type="ARBA" id="ARBA00022771"/>
    </source>
</evidence>
<dbReference type="CTD" id="9815"/>
<dbReference type="OrthoDB" id="5588096at2759"/>
<dbReference type="Gene3D" id="1.20.120.330">
    <property type="entry name" value="Nucleotidyltransferases domain 2"/>
    <property type="match status" value="1"/>
</dbReference>
<evidence type="ECO:0000256" key="3">
    <source>
        <dbReference type="ARBA" id="ARBA00022737"/>
    </source>
</evidence>
<evidence type="ECO:0000259" key="12">
    <source>
        <dbReference type="PROSITE" id="PS50115"/>
    </source>
</evidence>
<dbReference type="SUPFAM" id="SSF57863">
    <property type="entry name" value="ArfGap/RecO-like zinc finger"/>
    <property type="match status" value="1"/>
</dbReference>
<dbReference type="AlphaFoldDB" id="A0A5F8GKL0"/>
<evidence type="ECO:0000256" key="1">
    <source>
        <dbReference type="ARBA" id="ARBA00022468"/>
    </source>
</evidence>
<evidence type="ECO:0000256" key="2">
    <source>
        <dbReference type="ARBA" id="ARBA00022723"/>
    </source>
</evidence>
<evidence type="ECO:0000313" key="14">
    <source>
        <dbReference type="Proteomes" id="UP000002280"/>
    </source>
</evidence>
<dbReference type="GeneID" id="100028198"/>
<dbReference type="InterPro" id="IPR001164">
    <property type="entry name" value="ArfGAP_dom"/>
</dbReference>
<feature type="coiled-coil region" evidence="10">
    <location>
        <begin position="437"/>
        <end position="478"/>
    </location>
</feature>
<dbReference type="PROSITE" id="PS50297">
    <property type="entry name" value="ANK_REP_REGION"/>
    <property type="match status" value="1"/>
</dbReference>
<dbReference type="SMART" id="SM00248">
    <property type="entry name" value="ANK"/>
    <property type="match status" value="3"/>
</dbReference>
<evidence type="ECO:0000313" key="13">
    <source>
        <dbReference type="Ensembl" id="ENSMODP00000047736.1"/>
    </source>
</evidence>
<dbReference type="InterPro" id="IPR047161">
    <property type="entry name" value="GIT-like"/>
</dbReference>
<evidence type="ECO:0000256" key="5">
    <source>
        <dbReference type="ARBA" id="ARBA00022833"/>
    </source>
</evidence>
<dbReference type="InterPro" id="IPR002110">
    <property type="entry name" value="Ankyrin_rpt"/>
</dbReference>
<feature type="region of interest" description="Disordered" evidence="11">
    <location>
        <begin position="482"/>
        <end position="527"/>
    </location>
</feature>
<dbReference type="Gene3D" id="1.10.220.150">
    <property type="entry name" value="Arf GTPase activating protein"/>
    <property type="match status" value="1"/>
</dbReference>
<dbReference type="InterPro" id="IPR036770">
    <property type="entry name" value="Ankyrin_rpt-contain_sf"/>
</dbReference>
<dbReference type="Pfam" id="PF08518">
    <property type="entry name" value="GIT_SHD"/>
    <property type="match status" value="2"/>
</dbReference>
<keyword evidence="14" id="KW-1185">Reference proteome</keyword>
<dbReference type="PRINTS" id="PR00405">
    <property type="entry name" value="REVINTRACTNG"/>
</dbReference>
<dbReference type="PANTHER" id="PTHR46097">
    <property type="entry name" value="G PROTEIN-COUPLED RECEPTOR KINASE INTERACTING ARFGAP"/>
    <property type="match status" value="1"/>
</dbReference>
<dbReference type="SMART" id="SM00105">
    <property type="entry name" value="ArfGap"/>
    <property type="match status" value="1"/>
</dbReference>
<dbReference type="PROSITE" id="PS50115">
    <property type="entry name" value="ARFGAP"/>
    <property type="match status" value="1"/>
</dbReference>
<protein>
    <submittedName>
        <fullName evidence="13">GIT ArfGAP 2</fullName>
    </submittedName>
</protein>
<reference evidence="13" key="3">
    <citation type="submission" date="2025-09" db="UniProtKB">
        <authorList>
            <consortium name="Ensembl"/>
        </authorList>
    </citation>
    <scope>IDENTIFICATION</scope>
</reference>
<dbReference type="InterPro" id="IPR022018">
    <property type="entry name" value="GIT1_C"/>
</dbReference>
<feature type="compositionally biased region" description="Polar residues" evidence="11">
    <location>
        <begin position="554"/>
        <end position="568"/>
    </location>
</feature>
<proteinExistence type="predicted"/>
<dbReference type="PROSITE" id="PS50088">
    <property type="entry name" value="ANK_REPEAT"/>
    <property type="match status" value="1"/>
</dbReference>
<dbReference type="SUPFAM" id="SSF48403">
    <property type="entry name" value="Ankyrin repeat"/>
    <property type="match status" value="1"/>
</dbReference>
<accession>A0A5F8GKL0</accession>
<dbReference type="Pfam" id="PF12205">
    <property type="entry name" value="GIT1_C"/>
    <property type="match status" value="1"/>
</dbReference>
<feature type="compositionally biased region" description="Low complexity" evidence="11">
    <location>
        <begin position="488"/>
        <end position="500"/>
    </location>
</feature>
<sequence length="729" mass="80810">MSKRLRSSEVCADCSGPDPSWASVNRGILICDECCSVHRSLGRHISQVRHLKHTPWPPTLLQMVETLYNNGANSIWEHSLLDPASIMSGRRKANPQDKVHPNKAEFIRAKYQMLAFVHRLPCRDDDSVTAKDLSKQLHSSVRTGNLETCLRLLSLGAQANFFHPEKGNTPLHVAAKAGQILQAELLAVYGADPGTQDSSGKTPIDYARQGGHRELAERLVEVQYELTDRLAFYLCGRRPDHQNGQHFIIPQMADSSLDLSELAKAAKKKLQSLSNHLFEELAMDVYDEVDRRETDAVWLATQNHSTLVTETTAVPFLPVNPEYSSTRNQGRQKLARFNAHEFATLVIDILSDAKRRQQGNPSTGSKDNVELILKAIGSQPSMESQDNDQPDYDSVASDEDPDLETTMSKGSRQKSLDSDLSDGPVPIQEFMDVKNALVASEAKIQQLMKVNNSLSDELRVMQKKLLTLQSENSTLRRQATTHLSQVAPGSEYSDPSSPSSLKRRPSTRGSRPMSMYETGSGQKPYLPLGEVAYPEESVARLQPFPPHASKLEKQNSVPESDYDNTTPDSELDDPGSSRKARQRSVIWPGEGAIPEVGDPHGVSSSTLPSTEDVIRKTEQITKNIQELLRAAQENSHDSYIPCSERIHVAVTEMAALFPKKPRSDMVRTSLRLLTSSAYRLQSECKKTLPGESSSAADIQLVTQQVIQCAYDIAKAAKQLVTLTTKENSR</sequence>
<feature type="region of interest" description="Disordered" evidence="11">
    <location>
        <begin position="547"/>
        <end position="609"/>
    </location>
</feature>
<feature type="region of interest" description="Disordered" evidence="11">
    <location>
        <begin position="378"/>
        <end position="424"/>
    </location>
</feature>
<evidence type="ECO:0000256" key="9">
    <source>
        <dbReference type="PROSITE-ProRule" id="PRU00288"/>
    </source>
</evidence>
<keyword evidence="7 10" id="KW-0175">Coiled coil</keyword>
<keyword evidence="2" id="KW-0479">Metal-binding</keyword>
<dbReference type="GeneTree" id="ENSGT00940000156383"/>
<dbReference type="InterPro" id="IPR032352">
    <property type="entry name" value="GIT1/2_CC"/>
</dbReference>
<keyword evidence="3" id="KW-0677">Repeat</keyword>
<reference evidence="13" key="2">
    <citation type="submission" date="2025-08" db="UniProtKB">
        <authorList>
            <consortium name="Ensembl"/>
        </authorList>
    </citation>
    <scope>IDENTIFICATION</scope>
</reference>
<keyword evidence="6 8" id="KW-0040">ANK repeat</keyword>
<dbReference type="FunFam" id="1.20.120.330:FF:000002">
    <property type="entry name" value="ARF GTPase-activating protein GIT2 isoform 1"/>
    <property type="match status" value="1"/>
</dbReference>
<dbReference type="FunFam" id="1.10.220.150:FF:000003">
    <property type="entry name" value="ARF GTPase-activating protein GIT2 isoform 1"/>
    <property type="match status" value="1"/>
</dbReference>
<dbReference type="InterPro" id="IPR037278">
    <property type="entry name" value="ARFGAP/RecO"/>
</dbReference>
<dbReference type="Pfam" id="PF16559">
    <property type="entry name" value="GIT_CC"/>
    <property type="match status" value="1"/>
</dbReference>
<evidence type="ECO:0000256" key="8">
    <source>
        <dbReference type="PROSITE-ProRule" id="PRU00023"/>
    </source>
</evidence>
<keyword evidence="5" id="KW-0862">Zinc</keyword>
<dbReference type="GO" id="GO:0008270">
    <property type="term" value="F:zinc ion binding"/>
    <property type="evidence" value="ECO:0007669"/>
    <property type="project" value="UniProtKB-KW"/>
</dbReference>
<dbReference type="FunFam" id="1.25.40.20:FF:000013">
    <property type="entry name" value="ARF GTPase-activating protein GIT1 isoform 1"/>
    <property type="match status" value="1"/>
</dbReference>
<dbReference type="GO" id="GO:0007420">
    <property type="term" value="P:brain development"/>
    <property type="evidence" value="ECO:0007669"/>
    <property type="project" value="InterPro"/>
</dbReference>
<evidence type="ECO:0000256" key="7">
    <source>
        <dbReference type="ARBA" id="ARBA00023054"/>
    </source>
</evidence>
<evidence type="ECO:0000256" key="10">
    <source>
        <dbReference type="SAM" id="Coils"/>
    </source>
</evidence>
<feature type="compositionally biased region" description="Acidic residues" evidence="11">
    <location>
        <begin position="385"/>
        <end position="403"/>
    </location>
</feature>
<dbReference type="InterPro" id="IPR038508">
    <property type="entry name" value="ArfGAP_dom_sf"/>
</dbReference>
<evidence type="ECO:0000256" key="11">
    <source>
        <dbReference type="SAM" id="MobiDB-lite"/>
    </source>
</evidence>
<dbReference type="Proteomes" id="UP000002280">
    <property type="component" value="Chromosome 3"/>
</dbReference>
<dbReference type="Gene3D" id="1.25.40.20">
    <property type="entry name" value="Ankyrin repeat-containing domain"/>
    <property type="match status" value="1"/>
</dbReference>
<keyword evidence="4 9" id="KW-0863">Zinc-finger</keyword>
<dbReference type="Ensembl" id="ENSMODT00000085840.1">
    <property type="protein sequence ID" value="ENSMODP00000047736.1"/>
    <property type="gene ID" value="ENSMODG00000004362.4"/>
</dbReference>
<feature type="repeat" description="ANK" evidence="8">
    <location>
        <begin position="166"/>
        <end position="198"/>
    </location>
</feature>
<dbReference type="Gene3D" id="1.20.5.170">
    <property type="match status" value="1"/>
</dbReference>
<dbReference type="SMART" id="SM00555">
    <property type="entry name" value="GIT"/>
    <property type="match status" value="2"/>
</dbReference>